<dbReference type="PANTHER" id="PTHR45944">
    <property type="entry name" value="SCHNURRI, ISOFORM F"/>
    <property type="match status" value="1"/>
</dbReference>
<evidence type="ECO:0000256" key="10">
    <source>
        <dbReference type="SAM" id="MobiDB-lite"/>
    </source>
</evidence>
<feature type="compositionally biased region" description="Low complexity" evidence="10">
    <location>
        <begin position="1795"/>
        <end position="1808"/>
    </location>
</feature>
<dbReference type="SUPFAM" id="SSF57667">
    <property type="entry name" value="beta-beta-alpha zinc fingers"/>
    <property type="match status" value="5"/>
</dbReference>
<evidence type="ECO:0000313" key="13">
    <source>
        <dbReference type="Proteomes" id="UP000826195"/>
    </source>
</evidence>
<feature type="region of interest" description="Disordered" evidence="10">
    <location>
        <begin position="274"/>
        <end position="319"/>
    </location>
</feature>
<protein>
    <recommendedName>
        <fullName evidence="11">C2H2-type domain-containing protein</fullName>
    </recommendedName>
</protein>
<feature type="compositionally biased region" description="Low complexity" evidence="10">
    <location>
        <begin position="40"/>
        <end position="54"/>
    </location>
</feature>
<feature type="region of interest" description="Disordered" evidence="10">
    <location>
        <begin position="125"/>
        <end position="167"/>
    </location>
</feature>
<keyword evidence="6" id="KW-0805">Transcription regulation</keyword>
<keyword evidence="2" id="KW-0479">Metal-binding</keyword>
<evidence type="ECO:0000256" key="3">
    <source>
        <dbReference type="ARBA" id="ARBA00022737"/>
    </source>
</evidence>
<feature type="domain" description="C2H2-type" evidence="11">
    <location>
        <begin position="1071"/>
        <end position="1095"/>
    </location>
</feature>
<evidence type="ECO:0000256" key="1">
    <source>
        <dbReference type="ARBA" id="ARBA00004123"/>
    </source>
</evidence>
<dbReference type="InterPro" id="IPR036236">
    <property type="entry name" value="Znf_C2H2_sf"/>
</dbReference>
<sequence>MATVEVSSPLEISKDSVKTIIHQTDSSEVTRRAPASDVTKSSNNNNNNNNNSSKESSKAKESSESSSDPTETKKTGYVCPYCKMSCSKPSVLQKHIRAHTNERPYPCLLCGFAFKTKSNLYKHRRSRAHTAKAEGTADQTKVSEDSDISLSDSASNGTGTPPPLASSVAASNHLEAATKTVKTGKIYKPKFHTALESVNNDPESLSVSPVATTISTSTSLLLSSSSIISSSSNGTSTGPIKPNAEQLQEHIDKIITDNQAIVEAVDPRLHKLMHRQQSQPAKPSEQPLNLSSSPEDVLSSRKRHLSETQEDKNQKPQLNLHLQTENQGSIIKDLLLKNRDDFVCANCKISYTSADNLEAHKRYYCKVSSSSSSLSSSSSSSSSPSPKRDFQLDLEKRDNDDTKSEYYNTVKPLPSPGPLLGNTRLVDAYTPPVKKHRLTELTVPPTSLRSLEELSKYPRPNSLQMFGGQVRILDNTGETKTMRIEPRQTNSPSDDMTNHNSKSGSSETSSIVVRSSLHSGGTMVHKPPGGTSVSSSVTNSLSNSISMPNAPQMLAPIIPNISTPNIAPTMTCYGNYLEPRLNPLTITAYNPLTLPSGISSIMHGGKIIPYVPGMPGPHTLMSDISQPQTDSYKLPVPGAQPLDLASPVKVGATTPYVPGIPGPEESVKPLFTPLDLAKDPKVGFKHPTNGGVISPKIAQGDNKYRRLSSCDFKNNNNPEVDNNFDRHIHKNSKYKLKDNYDKNFKIDNVNVNSNGNVNFERSSPKLTENRKRPASWGDDGSIADRRSPLVTKYEHGEGRVRMSPETVANGVFLNGRARAESVPPVIIMDLDTASIQQEPKSSPELIVSLDSKQSPSLEREVEEKTTKFLRPSSLPLKPGTFTPKRHHGITPTPYTQPLISPETPRPRKSYGQLYLNGHAYTYLGLKCSTRVYYCTLNRPQPMYVTQQHHLSMYSNWKIFNDLRPDRNLANYDSRNRSSGYTIAWKKQELLLTHSSYKPVKLNSSPSPDSDSAQKMARRIKIFDGGFESNEDYTYVRGRGRGRYVCEECGIRCKKPSMLKKHIRTHTDVRPYTCKYCSFSFKTKGNLTKHMKSKAHYKKCRELGIDPVPTTVCDENIDKEAIARLTAGGGENAEESSEEEDDESDNEESEESGTDEHEAARSLLILSQPSKNRLQIPGLVPACRPATYPYALTTLLSTSTSTATTTTASTGSVTSATVIQSEASNRYYFPSRSLDSSRDSVIRSTKVEEAKEEIIEGLTSEAEDHQGTRATQPMDLTTKSAGLDCAKRSSVDILTPVSEPILMQTIVQTMERLPPGREWKPDAEGHMLQAYLTERHVMDSKIKQQYRVGGFKVEKKVFSGSKLENSRGSLFSSSTPTVTYTDPSRMQFAGKKEDVGQKVEAKSERRPFDIESLHSQELLRPRANTQEYLIGRNYPEVGQELKPLGNETREAVASHERQDFIPSPGREARYERPMRPVSAGLEFKVPCSEFKEREPDTKEFRPMEPRLVNEIGLRPLHDPRNNSERVLADVKINVEGLGKQIGVAVVEGIKQQHNVVRKMVVAGPGFRSPSPSRAGKPMAEFLPPSGVAPNYVSIGEDGRSTCGICNKVFNKPSQLKLHINIHYFERPFRCESCAVSFRTKGHLTKHERSVSHHNKVSMTSTFGAPTTSNPRPFKCTDCKIAFRIHGHLAKHLRSKMHIMKLECIGKLPFGTYAEMERSGVNLNDIDTTDCDNSLASLQVLAKKLYDQDPTKIGQWDPETAASQYQQSIPPTTTTTTTTSSGEASSDEGEPIPQCPVSPTSSPSAFTPATDIPSSVSRAYHLPTLSVISDRNKSPVESHVPNSRFEDNNLPASSSSAVDTHLPNAFICQTCSTSFRNLVDLQVHCFVEHNIDNRNHESGPTNENNVKPTNDVEINKVHDKSDDA</sequence>
<feature type="domain" description="C2H2-type" evidence="11">
    <location>
        <begin position="77"/>
        <end position="104"/>
    </location>
</feature>
<dbReference type="GO" id="GO:0000978">
    <property type="term" value="F:RNA polymerase II cis-regulatory region sequence-specific DNA binding"/>
    <property type="evidence" value="ECO:0007669"/>
    <property type="project" value="TreeGrafter"/>
</dbReference>
<proteinExistence type="predicted"/>
<dbReference type="FunFam" id="3.30.160.60:FF:000594">
    <property type="entry name" value="Transcription factor HIVEP2"/>
    <property type="match status" value="1"/>
</dbReference>
<dbReference type="PROSITE" id="PS50157">
    <property type="entry name" value="ZINC_FINGER_C2H2_2"/>
    <property type="match status" value="7"/>
</dbReference>
<dbReference type="GO" id="GO:0005634">
    <property type="term" value="C:nucleus"/>
    <property type="evidence" value="ECO:0007669"/>
    <property type="project" value="UniProtKB-SubCell"/>
</dbReference>
<dbReference type="InterPro" id="IPR051969">
    <property type="entry name" value="Zinc-finger_DNA-bd_regulators"/>
</dbReference>
<keyword evidence="3" id="KW-0677">Repeat</keyword>
<feature type="compositionally biased region" description="Polar residues" evidence="10">
    <location>
        <begin position="487"/>
        <end position="500"/>
    </location>
</feature>
<evidence type="ECO:0000256" key="6">
    <source>
        <dbReference type="ARBA" id="ARBA00023015"/>
    </source>
</evidence>
<feature type="domain" description="C2H2-type" evidence="11">
    <location>
        <begin position="1599"/>
        <end position="1626"/>
    </location>
</feature>
<evidence type="ECO:0000256" key="4">
    <source>
        <dbReference type="ARBA" id="ARBA00022771"/>
    </source>
</evidence>
<feature type="domain" description="C2H2-type" evidence="11">
    <location>
        <begin position="1043"/>
        <end position="1070"/>
    </location>
</feature>
<evidence type="ECO:0000256" key="8">
    <source>
        <dbReference type="ARBA" id="ARBA00023242"/>
    </source>
</evidence>
<feature type="compositionally biased region" description="Polar residues" evidence="10">
    <location>
        <begin position="275"/>
        <end position="294"/>
    </location>
</feature>
<evidence type="ECO:0000259" key="11">
    <source>
        <dbReference type="PROSITE" id="PS50157"/>
    </source>
</evidence>
<evidence type="ECO:0000256" key="5">
    <source>
        <dbReference type="ARBA" id="ARBA00022833"/>
    </source>
</evidence>
<feature type="compositionally biased region" description="Basic and acidic residues" evidence="10">
    <location>
        <begin position="305"/>
        <end position="314"/>
    </location>
</feature>
<keyword evidence="7" id="KW-0804">Transcription</keyword>
<evidence type="ECO:0000256" key="7">
    <source>
        <dbReference type="ARBA" id="ARBA00023163"/>
    </source>
</evidence>
<dbReference type="PANTHER" id="PTHR45944:SF2">
    <property type="entry name" value="SCHNURRI, ISOFORM F"/>
    <property type="match status" value="1"/>
</dbReference>
<feature type="region of interest" description="Disordered" evidence="10">
    <location>
        <begin position="755"/>
        <end position="783"/>
    </location>
</feature>
<feature type="region of interest" description="Disordered" evidence="10">
    <location>
        <begin position="1"/>
        <end position="73"/>
    </location>
</feature>
<reference evidence="12 13" key="1">
    <citation type="journal article" date="2021" name="J. Hered.">
        <title>A chromosome-level genome assembly of the parasitoid wasp, Cotesia glomerata (Hymenoptera: Braconidae).</title>
        <authorList>
            <person name="Pinto B.J."/>
            <person name="Weis J.J."/>
            <person name="Gamble T."/>
            <person name="Ode P.J."/>
            <person name="Paul R."/>
            <person name="Zaspel J.M."/>
        </authorList>
    </citation>
    <scope>NUCLEOTIDE SEQUENCE [LARGE SCALE GENOMIC DNA]</scope>
    <source>
        <strain evidence="12">CgM1</strain>
    </source>
</reference>
<dbReference type="GO" id="GO:0000981">
    <property type="term" value="F:DNA-binding transcription factor activity, RNA polymerase II-specific"/>
    <property type="evidence" value="ECO:0007669"/>
    <property type="project" value="TreeGrafter"/>
</dbReference>
<feature type="compositionally biased region" description="Low complexity" evidence="10">
    <location>
        <begin position="501"/>
        <end position="516"/>
    </location>
</feature>
<feature type="region of interest" description="Disordered" evidence="10">
    <location>
        <begin position="369"/>
        <end position="425"/>
    </location>
</feature>
<keyword evidence="8" id="KW-0539">Nucleus</keyword>
<feature type="compositionally biased region" description="Polar residues" evidence="10">
    <location>
        <begin position="1759"/>
        <end position="1769"/>
    </location>
</feature>
<feature type="region of interest" description="Disordered" evidence="10">
    <location>
        <begin position="1759"/>
        <end position="1810"/>
    </location>
</feature>
<feature type="region of interest" description="Disordered" evidence="10">
    <location>
        <begin position="1890"/>
        <end position="1922"/>
    </location>
</feature>
<organism evidence="12 13">
    <name type="scientific">Cotesia glomerata</name>
    <name type="common">Lepidopteran parasitic wasp</name>
    <name type="synonym">Apanteles glomeratus</name>
    <dbReference type="NCBI Taxonomy" id="32391"/>
    <lineage>
        <taxon>Eukaryota</taxon>
        <taxon>Metazoa</taxon>
        <taxon>Ecdysozoa</taxon>
        <taxon>Arthropoda</taxon>
        <taxon>Hexapoda</taxon>
        <taxon>Insecta</taxon>
        <taxon>Pterygota</taxon>
        <taxon>Neoptera</taxon>
        <taxon>Endopterygota</taxon>
        <taxon>Hymenoptera</taxon>
        <taxon>Apocrita</taxon>
        <taxon>Ichneumonoidea</taxon>
        <taxon>Braconidae</taxon>
        <taxon>Microgastrinae</taxon>
        <taxon>Cotesia</taxon>
    </lineage>
</organism>
<evidence type="ECO:0000313" key="12">
    <source>
        <dbReference type="EMBL" id="KAH0548948.1"/>
    </source>
</evidence>
<feature type="domain" description="C2H2-type" evidence="11">
    <location>
        <begin position="1627"/>
        <end position="1656"/>
    </location>
</feature>
<keyword evidence="4 9" id="KW-0863">Zinc-finger</keyword>
<dbReference type="Gene3D" id="3.30.160.60">
    <property type="entry name" value="Classic Zinc Finger"/>
    <property type="match status" value="5"/>
</dbReference>
<feature type="region of interest" description="Disordered" evidence="10">
    <location>
        <begin position="474"/>
        <end position="539"/>
    </location>
</feature>
<dbReference type="PROSITE" id="PS00028">
    <property type="entry name" value="ZINC_FINGER_C2H2_1"/>
    <property type="match status" value="8"/>
</dbReference>
<comment type="subcellular location">
    <subcellularLocation>
        <location evidence="1">Nucleus</location>
    </subcellularLocation>
</comment>
<dbReference type="EMBL" id="JAHXZJ010001864">
    <property type="protein sequence ID" value="KAH0548948.1"/>
    <property type="molecule type" value="Genomic_DNA"/>
</dbReference>
<feature type="region of interest" description="Disordered" evidence="10">
    <location>
        <begin position="1125"/>
        <end position="1157"/>
    </location>
</feature>
<dbReference type="SMART" id="SM00451">
    <property type="entry name" value="ZnF_U1"/>
    <property type="match status" value="3"/>
</dbReference>
<feature type="compositionally biased region" description="Low complexity" evidence="10">
    <location>
        <begin position="369"/>
        <end position="385"/>
    </location>
</feature>
<dbReference type="Proteomes" id="UP000826195">
    <property type="component" value="Unassembled WGS sequence"/>
</dbReference>
<evidence type="ECO:0000256" key="2">
    <source>
        <dbReference type="ARBA" id="ARBA00022723"/>
    </source>
</evidence>
<dbReference type="InterPro" id="IPR003604">
    <property type="entry name" value="Matrin/U1-like-C_Znf_C2H2"/>
</dbReference>
<feature type="compositionally biased region" description="Polar residues" evidence="10">
    <location>
        <begin position="148"/>
        <end position="159"/>
    </location>
</feature>
<feature type="domain" description="C2H2-type" evidence="11">
    <location>
        <begin position="105"/>
        <end position="134"/>
    </location>
</feature>
<feature type="compositionally biased region" description="Acidic residues" evidence="10">
    <location>
        <begin position="1131"/>
        <end position="1152"/>
    </location>
</feature>
<dbReference type="Pfam" id="PF00096">
    <property type="entry name" value="zf-C2H2"/>
    <property type="match status" value="5"/>
</dbReference>
<dbReference type="SMART" id="SM00355">
    <property type="entry name" value="ZnF_C2H2"/>
    <property type="match status" value="9"/>
</dbReference>
<name>A0AAV7ICS1_COTGL</name>
<evidence type="ECO:0000256" key="9">
    <source>
        <dbReference type="PROSITE-ProRule" id="PRU00042"/>
    </source>
</evidence>
<feature type="compositionally biased region" description="Basic and acidic residues" evidence="10">
    <location>
        <begin position="1911"/>
        <end position="1922"/>
    </location>
</feature>
<dbReference type="GO" id="GO:0008270">
    <property type="term" value="F:zinc ion binding"/>
    <property type="evidence" value="ECO:0007669"/>
    <property type="project" value="UniProtKB-KW"/>
</dbReference>
<feature type="region of interest" description="Disordered" evidence="10">
    <location>
        <begin position="1830"/>
        <end position="1854"/>
    </location>
</feature>
<keyword evidence="13" id="KW-1185">Reference proteome</keyword>
<gene>
    <name evidence="12" type="ORF">KQX54_004610</name>
</gene>
<feature type="compositionally biased region" description="Polar residues" evidence="10">
    <location>
        <begin position="1896"/>
        <end position="1906"/>
    </location>
</feature>
<comment type="caution">
    <text evidence="12">The sequence shown here is derived from an EMBL/GenBank/DDBJ whole genome shotgun (WGS) entry which is preliminary data.</text>
</comment>
<dbReference type="InterPro" id="IPR013087">
    <property type="entry name" value="Znf_C2H2_type"/>
</dbReference>
<accession>A0AAV7ICS1</accession>
<feature type="compositionally biased region" description="Basic and acidic residues" evidence="10">
    <location>
        <begin position="386"/>
        <end position="404"/>
    </location>
</feature>
<feature type="domain" description="C2H2-type" evidence="11">
    <location>
        <begin position="1672"/>
        <end position="1701"/>
    </location>
</feature>
<keyword evidence="5" id="KW-0862">Zinc</keyword>
<feature type="region of interest" description="Disordered" evidence="10">
    <location>
        <begin position="872"/>
        <end position="903"/>
    </location>
</feature>
<dbReference type="FunFam" id="3.30.160.60:FF:000145">
    <property type="entry name" value="Zinc finger protein 574"/>
    <property type="match status" value="2"/>
</dbReference>